<evidence type="ECO:0000256" key="1">
    <source>
        <dbReference type="ARBA" id="ARBA00004328"/>
    </source>
</evidence>
<comment type="subcellular location">
    <subcellularLocation>
        <location evidence="1">Virion</location>
    </subcellularLocation>
</comment>
<dbReference type="EMBL" id="MN661117">
    <property type="protein sequence ID" value="QHA33755.1"/>
    <property type="molecule type" value="Genomic_RNA"/>
</dbReference>
<dbReference type="Gene3D" id="1.20.120.70">
    <property type="entry name" value="Tobacco mosaic virus-like, coat protein"/>
    <property type="match status" value="1"/>
</dbReference>
<evidence type="ECO:0000313" key="5">
    <source>
        <dbReference type="EMBL" id="QHA33804.1"/>
    </source>
</evidence>
<reference evidence="4" key="1">
    <citation type="submission" date="2019-11" db="EMBL/GenBank/DDBJ databases">
        <authorList>
            <person name="Nitsche A."/>
            <person name="Hankeln T."/>
            <person name="Acosta O."/>
            <person name="Velez I.D."/>
            <person name="Schiemann D.J."/>
        </authorList>
    </citation>
    <scope>NUCLEOTIDE SEQUENCE</scope>
    <source>
        <strain evidence="5">Mati 1738-4</strain>
        <strain evidence="4">Mati 1756-1</strain>
    </source>
</reference>
<evidence type="ECO:0000256" key="3">
    <source>
        <dbReference type="ARBA" id="ARBA00022844"/>
    </source>
</evidence>
<organism evidence="4">
    <name type="scientific">Atrato Virga-like virus 5</name>
    <dbReference type="NCBI Taxonomy" id="2689344"/>
    <lineage>
        <taxon>Viruses</taxon>
        <taxon>Riboviria</taxon>
        <taxon>Orthornavirae</taxon>
        <taxon>Kitrinoviricota</taxon>
        <taxon>Alsuviricetes</taxon>
        <taxon>Martellivirales</taxon>
        <taxon>Virgaviridae</taxon>
    </lineage>
</organism>
<evidence type="ECO:0000256" key="2">
    <source>
        <dbReference type="ARBA" id="ARBA00022561"/>
    </source>
</evidence>
<dbReference type="GO" id="GO:0005198">
    <property type="term" value="F:structural molecule activity"/>
    <property type="evidence" value="ECO:0007669"/>
    <property type="project" value="InterPro"/>
</dbReference>
<proteinExistence type="predicted"/>
<dbReference type="EMBL" id="MN661132">
    <property type="protein sequence ID" value="QHA33804.1"/>
    <property type="molecule type" value="Genomic_RNA"/>
</dbReference>
<name>A0A6B9KGB0_9VIRU</name>
<accession>A0A6B9KGB0</accession>
<dbReference type="GO" id="GO:0019028">
    <property type="term" value="C:viral capsid"/>
    <property type="evidence" value="ECO:0007669"/>
    <property type="project" value="UniProtKB-KW"/>
</dbReference>
<dbReference type="Pfam" id="PF00721">
    <property type="entry name" value="TMV_coat"/>
    <property type="match status" value="1"/>
</dbReference>
<keyword evidence="3" id="KW-0946">Virion</keyword>
<evidence type="ECO:0000313" key="4">
    <source>
        <dbReference type="EMBL" id="QHA33755.1"/>
    </source>
</evidence>
<protein>
    <submittedName>
        <fullName evidence="4">Putative capsid protein</fullName>
    </submittedName>
</protein>
<sequence>MFASRMMYIPVSAFAAISSYKWIEFSFFVDVFQKIFFLDFSSKSDRDLVVAYIDNLMSRNVLSGDYRFPLNQSLISLRIAPLNKPIVRLLMLCQIPRNLSDYDYLRYYDMYREACEDIYVLMSSDTILYNTNKFEKTFELSWK</sequence>
<dbReference type="InterPro" id="IPR036417">
    <property type="entry name" value="TMV-like_coat_sf"/>
</dbReference>
<keyword evidence="2" id="KW-0167">Capsid protein</keyword>
<dbReference type="SUPFAM" id="SSF47195">
    <property type="entry name" value="TMV-like viral coat proteins"/>
    <property type="match status" value="1"/>
</dbReference>
<dbReference type="InterPro" id="IPR001337">
    <property type="entry name" value="TMV-like_coat"/>
</dbReference>